<dbReference type="EMBL" id="UOGC01000050">
    <property type="protein sequence ID" value="VAX17362.1"/>
    <property type="molecule type" value="Genomic_DNA"/>
</dbReference>
<name>A0A3B1BMX0_9ZZZZ</name>
<sequence>MALIRATGAGSYGSLGINASLQKIAQPARGNSKLMAAGSPSALGSLAKSQAQIFIANGRKVAQGVSGVSRISIKA</sequence>
<protein>
    <submittedName>
        <fullName evidence="1">Uncharacterized protein</fullName>
    </submittedName>
</protein>
<reference evidence="1" key="1">
    <citation type="submission" date="2018-06" db="EMBL/GenBank/DDBJ databases">
        <authorList>
            <person name="Zhirakovskaya E."/>
        </authorList>
    </citation>
    <scope>NUCLEOTIDE SEQUENCE</scope>
</reference>
<accession>A0A3B1BMX0</accession>
<proteinExistence type="predicted"/>
<gene>
    <name evidence="1" type="ORF">MNBD_NITROSPINAE01-1026</name>
</gene>
<organism evidence="1">
    <name type="scientific">hydrothermal vent metagenome</name>
    <dbReference type="NCBI Taxonomy" id="652676"/>
    <lineage>
        <taxon>unclassified sequences</taxon>
        <taxon>metagenomes</taxon>
        <taxon>ecological metagenomes</taxon>
    </lineage>
</organism>
<dbReference type="AlphaFoldDB" id="A0A3B1BMX0"/>
<evidence type="ECO:0000313" key="1">
    <source>
        <dbReference type="EMBL" id="VAX17362.1"/>
    </source>
</evidence>